<reference evidence="2 3" key="1">
    <citation type="submission" date="2023-01" db="EMBL/GenBank/DDBJ databases">
        <title>Analysis of 21 Apiospora genomes using comparative genomics revels a genus with tremendous synthesis potential of carbohydrate active enzymes and secondary metabolites.</title>
        <authorList>
            <person name="Sorensen T."/>
        </authorList>
    </citation>
    <scope>NUCLEOTIDE SEQUENCE [LARGE SCALE GENOMIC DNA]</scope>
    <source>
        <strain evidence="2 3">CBS 33761</strain>
    </source>
</reference>
<comment type="caution">
    <text evidence="2">The sequence shown here is derived from an EMBL/GenBank/DDBJ whole genome shotgun (WGS) entry which is preliminary data.</text>
</comment>
<sequence>MPSATCPGQQDADPFQELHGVLGSMGCNRERFRAAHRFGNIHPHLQNIQLGTRPSNSDEHGESSDGSAVGPNLDYISYMDWGSPSRPTDPTLHARPVQKPITVYVEGNLSWPQIPRTVPELKKPGRPPSRAEGQLQSLNGRHDWKRILGYWPLFMTQREVKLELAEKRLAARFNPYSELCQGVTITPVERAPSPPPTFSIYPRNRKALLADTTTEPVLPLSLIPTERIWRNGGRLEAGHNTAGSDAPLSGSCAAATSAIHNNSVDGRSTTITTTTEICGRPCQAEDDPSHGGICESTEHHPDARVWVCDDHDKLGRHEAARDLRHLATSLRHYACADCCWKIENDHAGQFLDGMGWHVFEVPSLIPSSSNNSRNPNRRHLARAITRCACASKVADRRLCAPHRLEAIMQLHRWHPTAYDHETASPASLHARKNLATAWAAMDGTAGTPVSLLAGPNCPLCSRGMPVDYFGFRGPHGREGRTVAWVCRACLGVVTGVWAGPAWVAGAGGGGALGPKYFGFLLSPDPAEEAFGFS</sequence>
<dbReference type="EMBL" id="JAQQWK010000002">
    <property type="protein sequence ID" value="KAK8051115.1"/>
    <property type="molecule type" value="Genomic_DNA"/>
</dbReference>
<proteinExistence type="predicted"/>
<protein>
    <submittedName>
        <fullName evidence="2">Uncharacterized protein</fullName>
    </submittedName>
</protein>
<gene>
    <name evidence="2" type="ORF">PG993_002500</name>
</gene>
<dbReference type="Proteomes" id="UP001444661">
    <property type="component" value="Unassembled WGS sequence"/>
</dbReference>
<evidence type="ECO:0000313" key="2">
    <source>
        <dbReference type="EMBL" id="KAK8051115.1"/>
    </source>
</evidence>
<evidence type="ECO:0000313" key="3">
    <source>
        <dbReference type="Proteomes" id="UP001444661"/>
    </source>
</evidence>
<feature type="region of interest" description="Disordered" evidence="1">
    <location>
        <begin position="115"/>
        <end position="134"/>
    </location>
</feature>
<name>A0ABR1TWU0_9PEZI</name>
<keyword evidence="3" id="KW-1185">Reference proteome</keyword>
<feature type="compositionally biased region" description="Polar residues" evidence="1">
    <location>
        <begin position="46"/>
        <end position="55"/>
    </location>
</feature>
<feature type="region of interest" description="Disordered" evidence="1">
    <location>
        <begin position="45"/>
        <end position="70"/>
    </location>
</feature>
<organism evidence="2 3">
    <name type="scientific">Apiospora rasikravindrae</name>
    <dbReference type="NCBI Taxonomy" id="990691"/>
    <lineage>
        <taxon>Eukaryota</taxon>
        <taxon>Fungi</taxon>
        <taxon>Dikarya</taxon>
        <taxon>Ascomycota</taxon>
        <taxon>Pezizomycotina</taxon>
        <taxon>Sordariomycetes</taxon>
        <taxon>Xylariomycetidae</taxon>
        <taxon>Amphisphaeriales</taxon>
        <taxon>Apiosporaceae</taxon>
        <taxon>Apiospora</taxon>
    </lineage>
</organism>
<evidence type="ECO:0000256" key="1">
    <source>
        <dbReference type="SAM" id="MobiDB-lite"/>
    </source>
</evidence>
<accession>A0ABR1TWU0</accession>